<gene>
    <name evidence="2" type="ORF">TeGR_g5733</name>
</gene>
<protein>
    <submittedName>
        <fullName evidence="2">Uncharacterized protein</fullName>
    </submittedName>
</protein>
<feature type="region of interest" description="Disordered" evidence="1">
    <location>
        <begin position="181"/>
        <end position="200"/>
    </location>
</feature>
<name>A0ABQ6N2J4_9STRA</name>
<feature type="compositionally biased region" description="Polar residues" evidence="1">
    <location>
        <begin position="97"/>
        <end position="117"/>
    </location>
</feature>
<evidence type="ECO:0000256" key="1">
    <source>
        <dbReference type="SAM" id="MobiDB-lite"/>
    </source>
</evidence>
<sequence length="200" mass="20841">MSLTPLPPSGLSSETILVEFNLLLSSPTQTTMTFKSLDARAMRTVAGSEYSMRALSAMREAAQGGRVAVSGSIYLEPKKFGCTEFTLTAAVEHRATTNKSSSMGGVTGPRSSGTSTAAPAVVGGDASTTSSPDTDANVGLEGTSREAAGAVLSFLVGAAPRLHDEFARYEEVDSAMLQYFAEHGMDDAPESSEKEKGEES</sequence>
<comment type="caution">
    <text evidence="2">The sequence shown here is derived from an EMBL/GenBank/DDBJ whole genome shotgun (WGS) entry which is preliminary data.</text>
</comment>
<organism evidence="2 3">
    <name type="scientific">Tetraparma gracilis</name>
    <dbReference type="NCBI Taxonomy" id="2962635"/>
    <lineage>
        <taxon>Eukaryota</taxon>
        <taxon>Sar</taxon>
        <taxon>Stramenopiles</taxon>
        <taxon>Ochrophyta</taxon>
        <taxon>Bolidophyceae</taxon>
        <taxon>Parmales</taxon>
        <taxon>Triparmaceae</taxon>
        <taxon>Tetraparma</taxon>
    </lineage>
</organism>
<accession>A0ABQ6N2J4</accession>
<evidence type="ECO:0000313" key="2">
    <source>
        <dbReference type="EMBL" id="GMI39113.1"/>
    </source>
</evidence>
<proteinExistence type="predicted"/>
<evidence type="ECO:0000313" key="3">
    <source>
        <dbReference type="Proteomes" id="UP001165060"/>
    </source>
</evidence>
<dbReference type="EMBL" id="BRYB01002069">
    <property type="protein sequence ID" value="GMI39113.1"/>
    <property type="molecule type" value="Genomic_DNA"/>
</dbReference>
<feature type="compositionally biased region" description="Basic and acidic residues" evidence="1">
    <location>
        <begin position="183"/>
        <end position="200"/>
    </location>
</feature>
<feature type="region of interest" description="Disordered" evidence="1">
    <location>
        <begin position="96"/>
        <end position="140"/>
    </location>
</feature>
<dbReference type="Proteomes" id="UP001165060">
    <property type="component" value="Unassembled WGS sequence"/>
</dbReference>
<reference evidence="2 3" key="1">
    <citation type="journal article" date="2023" name="Commun. Biol.">
        <title>Genome analysis of Parmales, the sister group of diatoms, reveals the evolutionary specialization of diatoms from phago-mixotrophs to photoautotrophs.</title>
        <authorList>
            <person name="Ban H."/>
            <person name="Sato S."/>
            <person name="Yoshikawa S."/>
            <person name="Yamada K."/>
            <person name="Nakamura Y."/>
            <person name="Ichinomiya M."/>
            <person name="Sato N."/>
            <person name="Blanc-Mathieu R."/>
            <person name="Endo H."/>
            <person name="Kuwata A."/>
            <person name="Ogata H."/>
        </authorList>
    </citation>
    <scope>NUCLEOTIDE SEQUENCE [LARGE SCALE GENOMIC DNA]</scope>
</reference>
<keyword evidence="3" id="KW-1185">Reference proteome</keyword>